<feature type="region of interest" description="Disordered" evidence="1">
    <location>
        <begin position="148"/>
        <end position="204"/>
    </location>
</feature>
<protein>
    <submittedName>
        <fullName evidence="3">SRPBCC family protein</fullName>
    </submittedName>
</protein>
<dbReference type="PANTHER" id="PTHR38588:SF1">
    <property type="entry name" value="BLL0334 PROTEIN"/>
    <property type="match status" value="1"/>
</dbReference>
<dbReference type="Proteomes" id="UP000475214">
    <property type="component" value="Unassembled WGS sequence"/>
</dbReference>
<dbReference type="AlphaFoldDB" id="A0A6L9S979"/>
<dbReference type="PANTHER" id="PTHR38588">
    <property type="entry name" value="BLL0334 PROTEIN"/>
    <property type="match status" value="1"/>
</dbReference>
<dbReference type="Gene3D" id="3.30.530.20">
    <property type="match status" value="1"/>
</dbReference>
<comment type="caution">
    <text evidence="3">The sequence shown here is derived from an EMBL/GenBank/DDBJ whole genome shotgun (WGS) entry which is preliminary data.</text>
</comment>
<organism evidence="3 4">
    <name type="scientific">Phytoactinopolyspora halotolerans</name>
    <dbReference type="NCBI Taxonomy" id="1981512"/>
    <lineage>
        <taxon>Bacteria</taxon>
        <taxon>Bacillati</taxon>
        <taxon>Actinomycetota</taxon>
        <taxon>Actinomycetes</taxon>
        <taxon>Jiangellales</taxon>
        <taxon>Jiangellaceae</taxon>
        <taxon>Phytoactinopolyspora</taxon>
    </lineage>
</organism>
<evidence type="ECO:0000256" key="1">
    <source>
        <dbReference type="SAM" id="MobiDB-lite"/>
    </source>
</evidence>
<dbReference type="EMBL" id="JAAGOA010000010">
    <property type="protein sequence ID" value="NEE01629.1"/>
    <property type="molecule type" value="Genomic_DNA"/>
</dbReference>
<feature type="compositionally biased region" description="Polar residues" evidence="1">
    <location>
        <begin position="174"/>
        <end position="185"/>
    </location>
</feature>
<keyword evidence="4" id="KW-1185">Reference proteome</keyword>
<dbReference type="SUPFAM" id="SSF55961">
    <property type="entry name" value="Bet v1-like"/>
    <property type="match status" value="1"/>
</dbReference>
<feature type="transmembrane region" description="Helical" evidence="2">
    <location>
        <begin position="227"/>
        <end position="245"/>
    </location>
</feature>
<evidence type="ECO:0000313" key="3">
    <source>
        <dbReference type="EMBL" id="NEE01629.1"/>
    </source>
</evidence>
<keyword evidence="2" id="KW-0812">Transmembrane</keyword>
<feature type="compositionally biased region" description="Low complexity" evidence="1">
    <location>
        <begin position="148"/>
        <end position="173"/>
    </location>
</feature>
<sequence>MQLDHQFTVPVPVDVAWKALLDVPRVAPCMPGASLDEFDGETFSGSVKVKLGPVNLLYKGQGRFAETDESARRVVMEASGKESRGSGTAAATVTATMTPEGESTTVNVTTDLKITGRPAQFGRGMINDVGGKLLGQFADCLATTLGASETPATGGATTAGASTTAGAGGESTPDGATNTSSTRAGATQPGGEEPPSADQVAAEEANVEVEPIDLLQITGAQAAIRRYGPYAAAGTLLAVLLWIVLRRRRR</sequence>
<dbReference type="Pfam" id="PF06240">
    <property type="entry name" value="COXG"/>
    <property type="match status" value="1"/>
</dbReference>
<reference evidence="3 4" key="1">
    <citation type="submission" date="2020-02" db="EMBL/GenBank/DDBJ databases">
        <authorList>
            <person name="Li X.-J."/>
            <person name="Han X.-M."/>
        </authorList>
    </citation>
    <scope>NUCLEOTIDE SEQUENCE [LARGE SCALE GENOMIC DNA]</scope>
    <source>
        <strain evidence="3 4">CCTCC AB 2017055</strain>
    </source>
</reference>
<dbReference type="RefSeq" id="WP_163739442.1">
    <property type="nucleotide sequence ID" value="NZ_JAAGOA010000010.1"/>
</dbReference>
<gene>
    <name evidence="3" type="ORF">G1H10_15760</name>
</gene>
<keyword evidence="2" id="KW-0472">Membrane</keyword>
<name>A0A6L9S979_9ACTN</name>
<dbReference type="InterPro" id="IPR010419">
    <property type="entry name" value="CO_DH_gsu"/>
</dbReference>
<proteinExistence type="predicted"/>
<evidence type="ECO:0000313" key="4">
    <source>
        <dbReference type="Proteomes" id="UP000475214"/>
    </source>
</evidence>
<dbReference type="InterPro" id="IPR023393">
    <property type="entry name" value="START-like_dom_sf"/>
</dbReference>
<dbReference type="CDD" id="cd07823">
    <property type="entry name" value="SRPBCC_5"/>
    <property type="match status" value="1"/>
</dbReference>
<evidence type="ECO:0000256" key="2">
    <source>
        <dbReference type="SAM" id="Phobius"/>
    </source>
</evidence>
<accession>A0A6L9S979</accession>
<keyword evidence="2" id="KW-1133">Transmembrane helix</keyword>